<evidence type="ECO:0000256" key="3">
    <source>
        <dbReference type="ARBA" id="ARBA00022679"/>
    </source>
</evidence>
<dbReference type="SUPFAM" id="SSF64438">
    <property type="entry name" value="CNF1/YfiH-like putative cysteine hydrolases"/>
    <property type="match status" value="1"/>
</dbReference>
<comment type="catalytic activity">
    <reaction evidence="7">
        <text>adenosine + H2O + H(+) = inosine + NH4(+)</text>
        <dbReference type="Rhea" id="RHEA:24408"/>
        <dbReference type="ChEBI" id="CHEBI:15377"/>
        <dbReference type="ChEBI" id="CHEBI:15378"/>
        <dbReference type="ChEBI" id="CHEBI:16335"/>
        <dbReference type="ChEBI" id="CHEBI:17596"/>
        <dbReference type="ChEBI" id="CHEBI:28938"/>
        <dbReference type="EC" id="3.5.4.4"/>
    </reaction>
    <physiologicalReaction direction="left-to-right" evidence="7">
        <dbReference type="Rhea" id="RHEA:24409"/>
    </physiologicalReaction>
</comment>
<evidence type="ECO:0000313" key="11">
    <source>
        <dbReference type="EMBL" id="AUB83570.1"/>
    </source>
</evidence>
<dbReference type="EMBL" id="CP020370">
    <property type="protein sequence ID" value="AUB83570.1"/>
    <property type="molecule type" value="Genomic_DNA"/>
</dbReference>
<dbReference type="GO" id="GO:0016787">
    <property type="term" value="F:hydrolase activity"/>
    <property type="evidence" value="ECO:0007669"/>
    <property type="project" value="UniProtKB-KW"/>
</dbReference>
<dbReference type="OrthoDB" id="4279at2"/>
<evidence type="ECO:0000256" key="10">
    <source>
        <dbReference type="RuleBase" id="RU361274"/>
    </source>
</evidence>
<evidence type="ECO:0000256" key="8">
    <source>
        <dbReference type="ARBA" id="ARBA00048968"/>
    </source>
</evidence>
<reference evidence="11 12" key="1">
    <citation type="submission" date="2017-03" db="EMBL/GenBank/DDBJ databases">
        <title>Complete genome sequence of Candidatus 'Thiodictyon syntrophicum' sp. nov. strain Cad16T, a photolithoautotroph purple sulfur bacterium isolated from an alpine meromictic lake.</title>
        <authorList>
            <person name="Luedin S.M."/>
            <person name="Pothier J.F."/>
            <person name="Danza F."/>
            <person name="Storelli N."/>
            <person name="Wittwer M."/>
            <person name="Tonolla M."/>
        </authorList>
    </citation>
    <scope>NUCLEOTIDE SEQUENCE [LARGE SCALE GENOMIC DNA]</scope>
    <source>
        <strain evidence="11 12">Cad16T</strain>
    </source>
</reference>
<organism evidence="11 12">
    <name type="scientific">Candidatus Thiodictyon syntrophicum</name>
    <dbReference type="NCBI Taxonomy" id="1166950"/>
    <lineage>
        <taxon>Bacteria</taxon>
        <taxon>Pseudomonadati</taxon>
        <taxon>Pseudomonadota</taxon>
        <taxon>Gammaproteobacteria</taxon>
        <taxon>Chromatiales</taxon>
        <taxon>Chromatiaceae</taxon>
        <taxon>Thiodictyon</taxon>
    </lineage>
</organism>
<comment type="similarity">
    <text evidence="2 10">Belongs to the purine nucleoside phosphorylase YfiH/LACC1 family.</text>
</comment>
<keyword evidence="4" id="KW-0479">Metal-binding</keyword>
<keyword evidence="12" id="KW-1185">Reference proteome</keyword>
<keyword evidence="5" id="KW-0378">Hydrolase</keyword>
<dbReference type="Pfam" id="PF02578">
    <property type="entry name" value="Cu-oxidase_4"/>
    <property type="match status" value="1"/>
</dbReference>
<dbReference type="PANTHER" id="PTHR30616:SF2">
    <property type="entry name" value="PURINE NUCLEOSIDE PHOSPHORYLASE LACC1"/>
    <property type="match status" value="1"/>
</dbReference>
<dbReference type="InterPro" id="IPR011324">
    <property type="entry name" value="Cytotoxic_necrot_fac-like_cat"/>
</dbReference>
<dbReference type="Gene3D" id="3.60.140.10">
    <property type="entry name" value="CNF1/YfiH-like putative cysteine hydrolases"/>
    <property type="match status" value="1"/>
</dbReference>
<comment type="catalytic activity">
    <reaction evidence="8">
        <text>adenosine + phosphate = alpha-D-ribose 1-phosphate + adenine</text>
        <dbReference type="Rhea" id="RHEA:27642"/>
        <dbReference type="ChEBI" id="CHEBI:16335"/>
        <dbReference type="ChEBI" id="CHEBI:16708"/>
        <dbReference type="ChEBI" id="CHEBI:43474"/>
        <dbReference type="ChEBI" id="CHEBI:57720"/>
        <dbReference type="EC" id="2.4.2.1"/>
    </reaction>
    <physiologicalReaction direction="left-to-right" evidence="8">
        <dbReference type="Rhea" id="RHEA:27643"/>
    </physiologicalReaction>
</comment>
<evidence type="ECO:0000256" key="1">
    <source>
        <dbReference type="ARBA" id="ARBA00000553"/>
    </source>
</evidence>
<comment type="catalytic activity">
    <reaction evidence="1">
        <text>inosine + phosphate = alpha-D-ribose 1-phosphate + hypoxanthine</text>
        <dbReference type="Rhea" id="RHEA:27646"/>
        <dbReference type="ChEBI" id="CHEBI:17368"/>
        <dbReference type="ChEBI" id="CHEBI:17596"/>
        <dbReference type="ChEBI" id="CHEBI:43474"/>
        <dbReference type="ChEBI" id="CHEBI:57720"/>
        <dbReference type="EC" id="2.4.2.1"/>
    </reaction>
    <physiologicalReaction direction="left-to-right" evidence="1">
        <dbReference type="Rhea" id="RHEA:27647"/>
    </physiologicalReaction>
</comment>
<sequence length="248" mass="26235">MELIRPEWPAPPWVHAGSTTRGGGVSTGAYDSLNLGDHVGDESRRVARNRALVRAALDLPAAPRWLTQVHGCAVAQGERAVPGQLADAVMTRRPAVVCAVLTADCLPLLICDRRGRAAAAVHAGWRGLAAGVIERTLEALGEAPADLLVWLGPAIGPAAFAVGPEVRAAFLAADPGVACAFRPGAGDRWLADLYALARARLARAGVTRVFGGDHCTWSDPGRFFSFRRDGVTGRMASLIWLSEPLERP</sequence>
<accession>A0A2K8UDB0</accession>
<gene>
    <name evidence="11" type="ORF">THSYN_23235</name>
</gene>
<evidence type="ECO:0000256" key="2">
    <source>
        <dbReference type="ARBA" id="ARBA00007353"/>
    </source>
</evidence>
<evidence type="ECO:0000256" key="4">
    <source>
        <dbReference type="ARBA" id="ARBA00022723"/>
    </source>
</evidence>
<dbReference type="PANTHER" id="PTHR30616">
    <property type="entry name" value="UNCHARACTERIZED PROTEIN YFIH"/>
    <property type="match status" value="1"/>
</dbReference>
<evidence type="ECO:0000256" key="6">
    <source>
        <dbReference type="ARBA" id="ARBA00022833"/>
    </source>
</evidence>
<dbReference type="AlphaFoldDB" id="A0A2K8UDB0"/>
<dbReference type="GO" id="GO:0005507">
    <property type="term" value="F:copper ion binding"/>
    <property type="evidence" value="ECO:0007669"/>
    <property type="project" value="TreeGrafter"/>
</dbReference>
<dbReference type="NCBIfam" id="TIGR00726">
    <property type="entry name" value="peptidoglycan editing factor PgeF"/>
    <property type="match status" value="1"/>
</dbReference>
<evidence type="ECO:0000256" key="5">
    <source>
        <dbReference type="ARBA" id="ARBA00022801"/>
    </source>
</evidence>
<dbReference type="KEGG" id="tsy:THSYN_23235"/>
<dbReference type="GO" id="GO:0017061">
    <property type="term" value="F:S-methyl-5-thioadenosine phosphorylase activity"/>
    <property type="evidence" value="ECO:0007669"/>
    <property type="project" value="UniProtKB-EC"/>
</dbReference>
<keyword evidence="6" id="KW-0862">Zinc</keyword>
<evidence type="ECO:0000313" key="12">
    <source>
        <dbReference type="Proteomes" id="UP000232638"/>
    </source>
</evidence>
<protein>
    <recommendedName>
        <fullName evidence="10">Purine nucleoside phosphorylase</fullName>
    </recommendedName>
</protein>
<dbReference type="Proteomes" id="UP000232638">
    <property type="component" value="Chromosome"/>
</dbReference>
<proteinExistence type="inferred from homology"/>
<evidence type="ECO:0000256" key="9">
    <source>
        <dbReference type="ARBA" id="ARBA00049893"/>
    </source>
</evidence>
<comment type="catalytic activity">
    <reaction evidence="9">
        <text>S-methyl-5'-thioadenosine + phosphate = 5-(methylsulfanyl)-alpha-D-ribose 1-phosphate + adenine</text>
        <dbReference type="Rhea" id="RHEA:11852"/>
        <dbReference type="ChEBI" id="CHEBI:16708"/>
        <dbReference type="ChEBI" id="CHEBI:17509"/>
        <dbReference type="ChEBI" id="CHEBI:43474"/>
        <dbReference type="ChEBI" id="CHEBI:58533"/>
        <dbReference type="EC" id="2.4.2.28"/>
    </reaction>
    <physiologicalReaction direction="left-to-right" evidence="9">
        <dbReference type="Rhea" id="RHEA:11853"/>
    </physiologicalReaction>
</comment>
<dbReference type="CDD" id="cd16833">
    <property type="entry name" value="YfiH"/>
    <property type="match status" value="1"/>
</dbReference>
<dbReference type="InterPro" id="IPR038371">
    <property type="entry name" value="Cu_polyphenol_OxRdtase_sf"/>
</dbReference>
<dbReference type="InterPro" id="IPR003730">
    <property type="entry name" value="Cu_polyphenol_OxRdtase"/>
</dbReference>
<dbReference type="RefSeq" id="WP_100921255.1">
    <property type="nucleotide sequence ID" value="NZ_CP020370.1"/>
</dbReference>
<keyword evidence="3" id="KW-0808">Transferase</keyword>
<evidence type="ECO:0000256" key="7">
    <source>
        <dbReference type="ARBA" id="ARBA00047989"/>
    </source>
</evidence>
<name>A0A2K8UDB0_9GAMM</name>